<accession>A0A4Q1BK82</accession>
<comment type="caution">
    <text evidence="2">The sequence shown here is derived from an EMBL/GenBank/DDBJ whole genome shotgun (WGS) entry which is preliminary data.</text>
</comment>
<dbReference type="EMBL" id="SDIL01000026">
    <property type="protein sequence ID" value="RXK39827.1"/>
    <property type="molecule type" value="Genomic_DNA"/>
</dbReference>
<evidence type="ECO:0000313" key="7">
    <source>
        <dbReference type="Proteomes" id="UP000289152"/>
    </source>
</evidence>
<evidence type="ECO:0000313" key="2">
    <source>
        <dbReference type="EMBL" id="RXK37962.1"/>
    </source>
</evidence>
<protein>
    <submittedName>
        <fullName evidence="2">Uncharacterized protein</fullName>
    </submittedName>
</protein>
<dbReference type="Proteomes" id="UP000289152">
    <property type="component" value="Unassembled WGS sequence"/>
</dbReference>
<name>A0A4Q1BK82_TREME</name>
<dbReference type="AlphaFoldDB" id="A0A4Q1BK82"/>
<dbReference type="EMBL" id="SDIL01000026">
    <property type="protein sequence ID" value="RXK39823.1"/>
    <property type="molecule type" value="Genomic_DNA"/>
</dbReference>
<evidence type="ECO:0000256" key="1">
    <source>
        <dbReference type="SAM" id="MobiDB-lite"/>
    </source>
</evidence>
<dbReference type="EMBL" id="SDIL01000026">
    <property type="protein sequence ID" value="RXK39829.1"/>
    <property type="molecule type" value="Genomic_DNA"/>
</dbReference>
<sequence length="233" mass="25179">MTATPSSQSKTARGMPMKFGDTVVGFDDEYKWDVIGGLSLRKWPDSNVDSVVKIPDDKKSPKVAILPNESSKLKNHREAFNHAVSPNVWRRTGSLSCSQCQGRQNRSNSCAFGCLTVGEIPTGACCECVALGTSTRCDFVSKAEIKVDERAFLGSLREELGSIKAVENQAKLAAQGGYVLEPNGIAGQLAIIRTRISDLIATQAQELAPDDASVLETPRKRMRKSTQTGASPF</sequence>
<reference evidence="2 7" key="1">
    <citation type="submission" date="2016-06" db="EMBL/GenBank/DDBJ databases">
        <title>Evolution of pathogenesis and genome organization in the Tremellales.</title>
        <authorList>
            <person name="Cuomo C."/>
            <person name="Litvintseva A."/>
            <person name="Heitman J."/>
            <person name="Chen Y."/>
            <person name="Sun S."/>
            <person name="Springer D."/>
            <person name="Dromer F."/>
            <person name="Young S."/>
            <person name="Zeng Q."/>
            <person name="Chapman S."/>
            <person name="Gujja S."/>
            <person name="Saif S."/>
            <person name="Birren B."/>
        </authorList>
    </citation>
    <scope>NUCLEOTIDE SEQUENCE [LARGE SCALE GENOMIC DNA]</scope>
    <source>
        <strain evidence="2 7">ATCC 28783</strain>
    </source>
</reference>
<dbReference type="EMBL" id="SDIL01000026">
    <property type="protein sequence ID" value="RXK39825.1"/>
    <property type="molecule type" value="Genomic_DNA"/>
</dbReference>
<feature type="region of interest" description="Disordered" evidence="1">
    <location>
        <begin position="211"/>
        <end position="233"/>
    </location>
</feature>
<proteinExistence type="predicted"/>
<evidence type="ECO:0000313" key="6">
    <source>
        <dbReference type="EMBL" id="RXK39829.1"/>
    </source>
</evidence>
<dbReference type="EMBL" id="SDIL01000056">
    <property type="protein sequence ID" value="RXK37962.1"/>
    <property type="molecule type" value="Genomic_DNA"/>
</dbReference>
<gene>
    <name evidence="3" type="ORF">M231_02878</name>
    <name evidence="4" type="ORF">M231_02880</name>
    <name evidence="5" type="ORF">M231_02882</name>
    <name evidence="6" type="ORF">M231_02884</name>
    <name evidence="2" type="ORF">M231_04748</name>
</gene>
<evidence type="ECO:0000313" key="5">
    <source>
        <dbReference type="EMBL" id="RXK39827.1"/>
    </source>
</evidence>
<dbReference type="VEuPathDB" id="FungiDB:TREMEDRAFT_64480"/>
<evidence type="ECO:0000313" key="4">
    <source>
        <dbReference type="EMBL" id="RXK39825.1"/>
    </source>
</evidence>
<organism evidence="2 7">
    <name type="scientific">Tremella mesenterica</name>
    <name type="common">Jelly fungus</name>
    <dbReference type="NCBI Taxonomy" id="5217"/>
    <lineage>
        <taxon>Eukaryota</taxon>
        <taxon>Fungi</taxon>
        <taxon>Dikarya</taxon>
        <taxon>Basidiomycota</taxon>
        <taxon>Agaricomycotina</taxon>
        <taxon>Tremellomycetes</taxon>
        <taxon>Tremellales</taxon>
        <taxon>Tremellaceae</taxon>
        <taxon>Tremella</taxon>
    </lineage>
</organism>
<dbReference type="InParanoid" id="A0A4Q1BK82"/>
<keyword evidence="7" id="KW-1185">Reference proteome</keyword>
<evidence type="ECO:0000313" key="3">
    <source>
        <dbReference type="EMBL" id="RXK39823.1"/>
    </source>
</evidence>